<dbReference type="AlphaFoldDB" id="A0A1I7WZH2"/>
<accession>A0A1I7WZH2</accession>
<dbReference type="WBParaSite" id="Hba_10540">
    <property type="protein sequence ID" value="Hba_10540"/>
    <property type="gene ID" value="Hba_10540"/>
</dbReference>
<organism evidence="1 2">
    <name type="scientific">Heterorhabditis bacteriophora</name>
    <name type="common">Entomopathogenic nematode worm</name>
    <dbReference type="NCBI Taxonomy" id="37862"/>
    <lineage>
        <taxon>Eukaryota</taxon>
        <taxon>Metazoa</taxon>
        <taxon>Ecdysozoa</taxon>
        <taxon>Nematoda</taxon>
        <taxon>Chromadorea</taxon>
        <taxon>Rhabditida</taxon>
        <taxon>Rhabditina</taxon>
        <taxon>Rhabditomorpha</taxon>
        <taxon>Strongyloidea</taxon>
        <taxon>Heterorhabditidae</taxon>
        <taxon>Heterorhabditis</taxon>
    </lineage>
</organism>
<name>A0A1I7WZH2_HETBA</name>
<proteinExistence type="predicted"/>
<reference evidence="2" key="1">
    <citation type="submission" date="2016-11" db="UniProtKB">
        <authorList>
            <consortium name="WormBaseParasite"/>
        </authorList>
    </citation>
    <scope>IDENTIFICATION</scope>
</reference>
<keyword evidence="1" id="KW-1185">Reference proteome</keyword>
<dbReference type="Proteomes" id="UP000095283">
    <property type="component" value="Unplaced"/>
</dbReference>
<evidence type="ECO:0000313" key="1">
    <source>
        <dbReference type="Proteomes" id="UP000095283"/>
    </source>
</evidence>
<sequence length="80" mass="9285">MCDDDVAALVECVKQGLLEMMLLVLFFLQLLDVPVTKESWLVWVKRTHTSEMKHNQREARIALILRVVLSELNMYTHANS</sequence>
<protein>
    <submittedName>
        <fullName evidence="2">Secreted protein</fullName>
    </submittedName>
</protein>
<evidence type="ECO:0000313" key="2">
    <source>
        <dbReference type="WBParaSite" id="Hba_10540"/>
    </source>
</evidence>